<evidence type="ECO:0000313" key="2">
    <source>
        <dbReference type="Proteomes" id="UP001231189"/>
    </source>
</evidence>
<dbReference type="Proteomes" id="UP001231189">
    <property type="component" value="Unassembled WGS sequence"/>
</dbReference>
<dbReference type="AlphaFoldDB" id="A0AAD8X9Z7"/>
<dbReference type="PANTHER" id="PTHR47127">
    <property type="entry name" value="10A19I.15"/>
    <property type="match status" value="1"/>
</dbReference>
<sequence>MEMAGVAARIGEKRKGGREGFRHLPPRPMAYFYPLLHCPPKFRAPPPVSKQDSFCDDFSQALVCVGDSQIPSQVPDLQSTYESKVTPLPVSNLVAHVAAKVAARLATTKKNKNRKEAERALKTGQERNAIMKWLPFMSSFVLKKMCGLIQSAVRTDKGFKEVHLNSVAKDLFEHCGVSVWYTQVYNHLRKWRQRWLTISRLRDLSGAQWCEDTKCIVLEGEHYCGHIAVSTSLTQSFSLTFLISHEQNQHHCPFVS</sequence>
<proteinExistence type="predicted"/>
<evidence type="ECO:0000313" key="1">
    <source>
        <dbReference type="EMBL" id="KAK1698884.1"/>
    </source>
</evidence>
<accession>A0AAD8X9Z7</accession>
<organism evidence="1 2">
    <name type="scientific">Lolium multiflorum</name>
    <name type="common">Italian ryegrass</name>
    <name type="synonym">Lolium perenne subsp. multiflorum</name>
    <dbReference type="NCBI Taxonomy" id="4521"/>
    <lineage>
        <taxon>Eukaryota</taxon>
        <taxon>Viridiplantae</taxon>
        <taxon>Streptophyta</taxon>
        <taxon>Embryophyta</taxon>
        <taxon>Tracheophyta</taxon>
        <taxon>Spermatophyta</taxon>
        <taxon>Magnoliopsida</taxon>
        <taxon>Liliopsida</taxon>
        <taxon>Poales</taxon>
        <taxon>Poaceae</taxon>
        <taxon>BOP clade</taxon>
        <taxon>Pooideae</taxon>
        <taxon>Poodae</taxon>
        <taxon>Poeae</taxon>
        <taxon>Poeae Chloroplast Group 2 (Poeae type)</taxon>
        <taxon>Loliodinae</taxon>
        <taxon>Loliinae</taxon>
        <taxon>Lolium</taxon>
    </lineage>
</organism>
<name>A0AAD8X9Z7_LOLMU</name>
<reference evidence="1" key="1">
    <citation type="submission" date="2023-07" db="EMBL/GenBank/DDBJ databases">
        <title>A chromosome-level genome assembly of Lolium multiflorum.</title>
        <authorList>
            <person name="Chen Y."/>
            <person name="Copetti D."/>
            <person name="Kolliker R."/>
            <person name="Studer B."/>
        </authorList>
    </citation>
    <scope>NUCLEOTIDE SEQUENCE</scope>
    <source>
        <strain evidence="1">02402/16</strain>
        <tissue evidence="1">Leaf</tissue>
    </source>
</reference>
<dbReference type="EMBL" id="JAUUTY010000001">
    <property type="protein sequence ID" value="KAK1698884.1"/>
    <property type="molecule type" value="Genomic_DNA"/>
</dbReference>
<protein>
    <submittedName>
        <fullName evidence="1">Uncharacterized protein</fullName>
    </submittedName>
</protein>
<gene>
    <name evidence="1" type="ORF">QYE76_015581</name>
</gene>
<comment type="caution">
    <text evidence="1">The sequence shown here is derived from an EMBL/GenBank/DDBJ whole genome shotgun (WGS) entry which is preliminary data.</text>
</comment>
<keyword evidence="2" id="KW-1185">Reference proteome</keyword>